<comment type="caution">
    <text evidence="2">The sequence shown here is derived from an EMBL/GenBank/DDBJ whole genome shotgun (WGS) entry which is preliminary data.</text>
</comment>
<gene>
    <name evidence="2" type="ORF">BBP00_00001675</name>
</gene>
<evidence type="ECO:0000256" key="1">
    <source>
        <dbReference type="SAM" id="MobiDB-lite"/>
    </source>
</evidence>
<protein>
    <submittedName>
        <fullName evidence="2">Uncharacterized protein</fullName>
    </submittedName>
</protein>
<sequence length="237" mass="27297">MKAGSPKPLNWYWHSPTVLANNGASDPDGSRVTSICLPTVSTALHSTHFSFCFISPKWHFLPTKKIIKMDAFLQIFTSAKSAPEETKHQKPVLLATGSHPVRHTPLLMQKTEEPRELPRRRIAHWDKKREKCANCQHIYLKTLSQHPGYCSVDCKSNMVYLEKVNRTIRAMKDAVQEQRQKKEEQMQQPQQEQEQEDSTNEHDVEVVETESKTFAEFGLESRILEASNVEWAFSAMY</sequence>
<feature type="compositionally biased region" description="Basic and acidic residues" evidence="1">
    <location>
        <begin position="174"/>
        <end position="185"/>
    </location>
</feature>
<reference evidence="2 3" key="1">
    <citation type="submission" date="2018-07" db="EMBL/GenBank/DDBJ databases">
        <title>Genome sequencing of oomycete isolates from Chile give support for New Zealand origin for Phytophthora kernoviae and make available the first Nothophytophthora sp. genome.</title>
        <authorList>
            <person name="Studholme D.J."/>
            <person name="Sanfuentes E."/>
            <person name="Panda P."/>
            <person name="Hill R."/>
            <person name="Sambles C."/>
            <person name="Grant M."/>
            <person name="Williams N.M."/>
            <person name="Mcdougal R.L."/>
        </authorList>
    </citation>
    <scope>NUCLEOTIDE SEQUENCE [LARGE SCALE GENOMIC DNA]</scope>
    <source>
        <strain evidence="2">Chile6</strain>
    </source>
</reference>
<feature type="region of interest" description="Disordered" evidence="1">
    <location>
        <begin position="174"/>
        <end position="207"/>
    </location>
</feature>
<proteinExistence type="predicted"/>
<accession>A0A3F2RZL9</accession>
<dbReference type="OrthoDB" id="160712at2759"/>
<dbReference type="Proteomes" id="UP000277300">
    <property type="component" value="Unassembled WGS sequence"/>
</dbReference>
<dbReference type="AlphaFoldDB" id="A0A3F2RZL9"/>
<evidence type="ECO:0000313" key="2">
    <source>
        <dbReference type="EMBL" id="RLN67306.1"/>
    </source>
</evidence>
<name>A0A3F2RZL9_9STRA</name>
<organism evidence="2 3">
    <name type="scientific">Phytophthora kernoviae</name>
    <dbReference type="NCBI Taxonomy" id="325452"/>
    <lineage>
        <taxon>Eukaryota</taxon>
        <taxon>Sar</taxon>
        <taxon>Stramenopiles</taxon>
        <taxon>Oomycota</taxon>
        <taxon>Peronosporomycetes</taxon>
        <taxon>Peronosporales</taxon>
        <taxon>Peronosporaceae</taxon>
        <taxon>Phytophthora</taxon>
    </lineage>
</organism>
<dbReference type="EMBL" id="MBDO02000025">
    <property type="protein sequence ID" value="RLN67306.1"/>
    <property type="molecule type" value="Genomic_DNA"/>
</dbReference>
<evidence type="ECO:0000313" key="3">
    <source>
        <dbReference type="Proteomes" id="UP000277300"/>
    </source>
</evidence>